<organism evidence="1 2">
    <name type="scientific">Devosia nitrariae</name>
    <dbReference type="NCBI Taxonomy" id="2071872"/>
    <lineage>
        <taxon>Bacteria</taxon>
        <taxon>Pseudomonadati</taxon>
        <taxon>Pseudomonadota</taxon>
        <taxon>Alphaproteobacteria</taxon>
        <taxon>Hyphomicrobiales</taxon>
        <taxon>Devosiaceae</taxon>
        <taxon>Devosia</taxon>
    </lineage>
</organism>
<protein>
    <submittedName>
        <fullName evidence="1">Uncharacterized protein</fullName>
    </submittedName>
</protein>
<evidence type="ECO:0000313" key="1">
    <source>
        <dbReference type="EMBL" id="GLQ53565.1"/>
    </source>
</evidence>
<sequence length="257" mass="29856">MAYGEQAIAQMREAFGTVDERYQAMREAFIMREYRTARGKEFALHGFCRRLSILALTTRHVFELLPPDLDGVPKKELLDDVTIQVQAFMINAFGAMDNLAWTWCFERGLKRDNGKEIPASWVSLSPKNTFLVPTLSDDFQARLAELKEWFSIIEGYRHGLAHRIPLYIPPFAVLESKVAEYAELETKVFEALSRRSLDEMEKHQADQRALQVFHPRIMHSFEERARTIDFHPQMLTDFGLAEDLGRRMLEELDSLEQ</sequence>
<accession>A0ABQ5W0X4</accession>
<dbReference type="RefSeq" id="WP_284339010.1">
    <property type="nucleotide sequence ID" value="NZ_BSNS01000004.1"/>
</dbReference>
<dbReference type="EMBL" id="BSNS01000004">
    <property type="protein sequence ID" value="GLQ53565.1"/>
    <property type="molecule type" value="Genomic_DNA"/>
</dbReference>
<gene>
    <name evidence="1" type="ORF">GCM10010862_08240</name>
</gene>
<reference evidence="2" key="1">
    <citation type="journal article" date="2019" name="Int. J. Syst. Evol. Microbiol.">
        <title>The Global Catalogue of Microorganisms (GCM) 10K type strain sequencing project: providing services to taxonomists for standard genome sequencing and annotation.</title>
        <authorList>
            <consortium name="The Broad Institute Genomics Platform"/>
            <consortium name="The Broad Institute Genome Sequencing Center for Infectious Disease"/>
            <person name="Wu L."/>
            <person name="Ma J."/>
        </authorList>
    </citation>
    <scope>NUCLEOTIDE SEQUENCE [LARGE SCALE GENOMIC DNA]</scope>
    <source>
        <strain evidence="2">NBRC 112416</strain>
    </source>
</reference>
<comment type="caution">
    <text evidence="1">The sequence shown here is derived from an EMBL/GenBank/DDBJ whole genome shotgun (WGS) entry which is preliminary data.</text>
</comment>
<proteinExistence type="predicted"/>
<keyword evidence="2" id="KW-1185">Reference proteome</keyword>
<evidence type="ECO:0000313" key="2">
    <source>
        <dbReference type="Proteomes" id="UP001156691"/>
    </source>
</evidence>
<name>A0ABQ5W0X4_9HYPH</name>
<dbReference type="Proteomes" id="UP001156691">
    <property type="component" value="Unassembled WGS sequence"/>
</dbReference>